<evidence type="ECO:0000313" key="3">
    <source>
        <dbReference type="Proteomes" id="UP001630127"/>
    </source>
</evidence>
<dbReference type="InterPro" id="IPR012337">
    <property type="entry name" value="RNaseH-like_sf"/>
</dbReference>
<dbReference type="EMBL" id="JBJUIK010000014">
    <property type="protein sequence ID" value="KAL3503851.1"/>
    <property type="molecule type" value="Genomic_DNA"/>
</dbReference>
<dbReference type="AlphaFoldDB" id="A0ABD2Y9Z3"/>
<gene>
    <name evidence="2" type="ORF">ACH5RR_033692</name>
</gene>
<dbReference type="PANTHER" id="PTHR47074:SF48">
    <property type="entry name" value="POLYNUCLEOTIDYL TRANSFERASE, RIBONUCLEASE H-LIKE SUPERFAMILY PROTEIN"/>
    <property type="match status" value="1"/>
</dbReference>
<name>A0ABD2Y9Z3_9GENT</name>
<dbReference type="Pfam" id="PF13456">
    <property type="entry name" value="RVT_3"/>
    <property type="match status" value="1"/>
</dbReference>
<dbReference type="Gene3D" id="3.30.420.10">
    <property type="entry name" value="Ribonuclease H-like superfamily/Ribonuclease H"/>
    <property type="match status" value="1"/>
</dbReference>
<dbReference type="InterPro" id="IPR044730">
    <property type="entry name" value="RNase_H-like_dom_plant"/>
</dbReference>
<dbReference type="InterPro" id="IPR052929">
    <property type="entry name" value="RNase_H-like_EbsB-rel"/>
</dbReference>
<keyword evidence="3" id="KW-1185">Reference proteome</keyword>
<feature type="domain" description="RNase H type-1" evidence="1">
    <location>
        <begin position="111"/>
        <end position="233"/>
    </location>
</feature>
<evidence type="ECO:0000313" key="2">
    <source>
        <dbReference type="EMBL" id="KAL3503851.1"/>
    </source>
</evidence>
<accession>A0ABD2Y9Z3</accession>
<evidence type="ECO:0000259" key="1">
    <source>
        <dbReference type="Pfam" id="PF13456"/>
    </source>
</evidence>
<reference evidence="2 3" key="1">
    <citation type="submission" date="2024-11" db="EMBL/GenBank/DDBJ databases">
        <title>A near-complete genome assembly of Cinchona calisaya.</title>
        <authorList>
            <person name="Lian D.C."/>
            <person name="Zhao X.W."/>
            <person name="Wei L."/>
        </authorList>
    </citation>
    <scope>NUCLEOTIDE SEQUENCE [LARGE SCALE GENOMIC DNA]</scope>
    <source>
        <tissue evidence="2">Nenye</tissue>
    </source>
</reference>
<organism evidence="2 3">
    <name type="scientific">Cinchona calisaya</name>
    <dbReference type="NCBI Taxonomy" id="153742"/>
    <lineage>
        <taxon>Eukaryota</taxon>
        <taxon>Viridiplantae</taxon>
        <taxon>Streptophyta</taxon>
        <taxon>Embryophyta</taxon>
        <taxon>Tracheophyta</taxon>
        <taxon>Spermatophyta</taxon>
        <taxon>Magnoliopsida</taxon>
        <taxon>eudicotyledons</taxon>
        <taxon>Gunneridae</taxon>
        <taxon>Pentapetalae</taxon>
        <taxon>asterids</taxon>
        <taxon>lamiids</taxon>
        <taxon>Gentianales</taxon>
        <taxon>Rubiaceae</taxon>
        <taxon>Cinchonoideae</taxon>
        <taxon>Cinchoneae</taxon>
        <taxon>Cinchona</taxon>
    </lineage>
</organism>
<dbReference type="Proteomes" id="UP001630127">
    <property type="component" value="Unassembled WGS sequence"/>
</dbReference>
<dbReference type="InterPro" id="IPR002156">
    <property type="entry name" value="RNaseH_domain"/>
</dbReference>
<dbReference type="InterPro" id="IPR036397">
    <property type="entry name" value="RNaseH_sf"/>
</dbReference>
<protein>
    <recommendedName>
        <fullName evidence="1">RNase H type-1 domain-containing protein</fullName>
    </recommendedName>
</protein>
<dbReference type="CDD" id="cd06222">
    <property type="entry name" value="RNase_H_like"/>
    <property type="match status" value="1"/>
</dbReference>
<dbReference type="PANTHER" id="PTHR47074">
    <property type="entry name" value="BNAC02G40300D PROTEIN"/>
    <property type="match status" value="1"/>
</dbReference>
<sequence>MGEDSPVLNSKDMQLSLSESMSISSNMGEVRVAEPVEDEMLIDEDLSRQQVMGQVKIGLICESYQVCKKAIEEWLEFRQVEKPREREGWEGERSAPEEKWLHPAPGKIRVNVDAALKLQETKVAWGIVASDEAGKLIKAWGIPKSECSNPKMKEANTIRMALVKACEEQWKQIEVQSDYKSVVDHINRKNTNYAVIEYILKDSVDMQNGFINCKYLLIRRSGNSVGHKLAQFAINLSKEVIWVTSFPCWLEMAAKEDL</sequence>
<proteinExistence type="predicted"/>
<dbReference type="SUPFAM" id="SSF53098">
    <property type="entry name" value="Ribonuclease H-like"/>
    <property type="match status" value="1"/>
</dbReference>
<comment type="caution">
    <text evidence="2">The sequence shown here is derived from an EMBL/GenBank/DDBJ whole genome shotgun (WGS) entry which is preliminary data.</text>
</comment>